<dbReference type="InterPro" id="IPR011991">
    <property type="entry name" value="ArsR-like_HTH"/>
</dbReference>
<protein>
    <submittedName>
        <fullName evidence="5">ArsR/SmtB family transcription factor</fullName>
    </submittedName>
</protein>
<dbReference type="Pfam" id="PF01022">
    <property type="entry name" value="HTH_5"/>
    <property type="match status" value="1"/>
</dbReference>
<feature type="domain" description="HTH arsR-type" evidence="4">
    <location>
        <begin position="10"/>
        <end position="103"/>
    </location>
</feature>
<organism evidence="5 6">
    <name type="scientific">Lacticaseibacillus suilingensis</name>
    <dbReference type="NCBI Taxonomy" id="2799577"/>
    <lineage>
        <taxon>Bacteria</taxon>
        <taxon>Bacillati</taxon>
        <taxon>Bacillota</taxon>
        <taxon>Bacilli</taxon>
        <taxon>Lactobacillales</taxon>
        <taxon>Lactobacillaceae</taxon>
        <taxon>Lacticaseibacillus</taxon>
    </lineage>
</organism>
<sequence>MTKHNSEETLAIFQKSAPVLSILLDENRQRILLMLCQTDQLTVSEITDRLSLSRPAVSHHLKLMRDAGILAVNQVGTERYYRTNMADALGLLKQLVTALEADVAGKK</sequence>
<evidence type="ECO:0000313" key="6">
    <source>
        <dbReference type="Proteomes" id="UP001597199"/>
    </source>
</evidence>
<comment type="caution">
    <text evidence="5">The sequence shown here is derived from an EMBL/GenBank/DDBJ whole genome shotgun (WGS) entry which is preliminary data.</text>
</comment>
<dbReference type="RefSeq" id="WP_125572183.1">
    <property type="nucleotide sequence ID" value="NZ_BOLV01000003.1"/>
</dbReference>
<evidence type="ECO:0000256" key="3">
    <source>
        <dbReference type="ARBA" id="ARBA00023163"/>
    </source>
</evidence>
<keyword evidence="6" id="KW-1185">Reference proteome</keyword>
<dbReference type="PANTHER" id="PTHR33154:SF33">
    <property type="entry name" value="TRANSCRIPTIONAL REPRESSOR SDPR"/>
    <property type="match status" value="1"/>
</dbReference>
<dbReference type="SUPFAM" id="SSF46785">
    <property type="entry name" value="Winged helix' DNA-binding domain"/>
    <property type="match status" value="1"/>
</dbReference>
<dbReference type="PRINTS" id="PR00778">
    <property type="entry name" value="HTHARSR"/>
</dbReference>
<dbReference type="PANTHER" id="PTHR33154">
    <property type="entry name" value="TRANSCRIPTIONAL REGULATOR, ARSR FAMILY"/>
    <property type="match status" value="1"/>
</dbReference>
<dbReference type="Proteomes" id="UP001597199">
    <property type="component" value="Unassembled WGS sequence"/>
</dbReference>
<keyword evidence="3" id="KW-0804">Transcription</keyword>
<evidence type="ECO:0000256" key="2">
    <source>
        <dbReference type="ARBA" id="ARBA00023125"/>
    </source>
</evidence>
<gene>
    <name evidence="5" type="ORF">ACFQ41_07125</name>
</gene>
<keyword evidence="1" id="KW-0805">Transcription regulation</keyword>
<dbReference type="CDD" id="cd00090">
    <property type="entry name" value="HTH_ARSR"/>
    <property type="match status" value="1"/>
</dbReference>
<dbReference type="InterPro" id="IPR036388">
    <property type="entry name" value="WH-like_DNA-bd_sf"/>
</dbReference>
<dbReference type="Gene3D" id="1.10.10.10">
    <property type="entry name" value="Winged helix-like DNA-binding domain superfamily/Winged helix DNA-binding domain"/>
    <property type="match status" value="1"/>
</dbReference>
<keyword evidence="2" id="KW-0238">DNA-binding</keyword>
<dbReference type="PROSITE" id="PS50987">
    <property type="entry name" value="HTH_ARSR_2"/>
    <property type="match status" value="1"/>
</dbReference>
<evidence type="ECO:0000256" key="1">
    <source>
        <dbReference type="ARBA" id="ARBA00023015"/>
    </source>
</evidence>
<proteinExistence type="predicted"/>
<accession>A0ABW4BG82</accession>
<dbReference type="EMBL" id="JBHTOA010000030">
    <property type="protein sequence ID" value="MFD1399078.1"/>
    <property type="molecule type" value="Genomic_DNA"/>
</dbReference>
<evidence type="ECO:0000313" key="5">
    <source>
        <dbReference type="EMBL" id="MFD1399078.1"/>
    </source>
</evidence>
<dbReference type="NCBIfam" id="NF033788">
    <property type="entry name" value="HTH_metalloreg"/>
    <property type="match status" value="1"/>
</dbReference>
<dbReference type="InterPro" id="IPR036390">
    <property type="entry name" value="WH_DNA-bd_sf"/>
</dbReference>
<reference evidence="6" key="1">
    <citation type="journal article" date="2019" name="Int. J. Syst. Evol. Microbiol.">
        <title>The Global Catalogue of Microorganisms (GCM) 10K type strain sequencing project: providing services to taxonomists for standard genome sequencing and annotation.</title>
        <authorList>
            <consortium name="The Broad Institute Genomics Platform"/>
            <consortium name="The Broad Institute Genome Sequencing Center for Infectious Disease"/>
            <person name="Wu L."/>
            <person name="Ma J."/>
        </authorList>
    </citation>
    <scope>NUCLEOTIDE SEQUENCE [LARGE SCALE GENOMIC DNA]</scope>
    <source>
        <strain evidence="6">CCM 9110</strain>
    </source>
</reference>
<name>A0ABW4BG82_9LACO</name>
<dbReference type="InterPro" id="IPR051081">
    <property type="entry name" value="HTH_MetalResp_TranReg"/>
</dbReference>
<evidence type="ECO:0000259" key="4">
    <source>
        <dbReference type="PROSITE" id="PS50987"/>
    </source>
</evidence>
<dbReference type="InterPro" id="IPR001845">
    <property type="entry name" value="HTH_ArsR_DNA-bd_dom"/>
</dbReference>
<dbReference type="SMART" id="SM00418">
    <property type="entry name" value="HTH_ARSR"/>
    <property type="match status" value="1"/>
</dbReference>